<dbReference type="AlphaFoldDB" id="A0A2H3JIF3"/>
<dbReference type="EMBL" id="KB467854">
    <property type="protein sequence ID" value="PCH35787.1"/>
    <property type="molecule type" value="Genomic_DNA"/>
</dbReference>
<reference evidence="1 2" key="1">
    <citation type="journal article" date="2012" name="Science">
        <title>The Paleozoic origin of enzymatic lignin decomposition reconstructed from 31 fungal genomes.</title>
        <authorList>
            <person name="Floudas D."/>
            <person name="Binder M."/>
            <person name="Riley R."/>
            <person name="Barry K."/>
            <person name="Blanchette R.A."/>
            <person name="Henrissat B."/>
            <person name="Martinez A.T."/>
            <person name="Otillar R."/>
            <person name="Spatafora J.W."/>
            <person name="Yadav J.S."/>
            <person name="Aerts A."/>
            <person name="Benoit I."/>
            <person name="Boyd A."/>
            <person name="Carlson A."/>
            <person name="Copeland A."/>
            <person name="Coutinho P.M."/>
            <person name="de Vries R.P."/>
            <person name="Ferreira P."/>
            <person name="Findley K."/>
            <person name="Foster B."/>
            <person name="Gaskell J."/>
            <person name="Glotzer D."/>
            <person name="Gorecki P."/>
            <person name="Heitman J."/>
            <person name="Hesse C."/>
            <person name="Hori C."/>
            <person name="Igarashi K."/>
            <person name="Jurgens J.A."/>
            <person name="Kallen N."/>
            <person name="Kersten P."/>
            <person name="Kohler A."/>
            <person name="Kuees U."/>
            <person name="Kumar T.K.A."/>
            <person name="Kuo A."/>
            <person name="LaButti K."/>
            <person name="Larrondo L.F."/>
            <person name="Lindquist E."/>
            <person name="Ling A."/>
            <person name="Lombard V."/>
            <person name="Lucas S."/>
            <person name="Lundell T."/>
            <person name="Martin R."/>
            <person name="McLaughlin D.J."/>
            <person name="Morgenstern I."/>
            <person name="Morin E."/>
            <person name="Murat C."/>
            <person name="Nagy L.G."/>
            <person name="Nolan M."/>
            <person name="Ohm R.A."/>
            <person name="Patyshakuliyeva A."/>
            <person name="Rokas A."/>
            <person name="Ruiz-Duenas F.J."/>
            <person name="Sabat G."/>
            <person name="Salamov A."/>
            <person name="Samejima M."/>
            <person name="Schmutz J."/>
            <person name="Slot J.C."/>
            <person name="St John F."/>
            <person name="Stenlid J."/>
            <person name="Sun H."/>
            <person name="Sun S."/>
            <person name="Syed K."/>
            <person name="Tsang A."/>
            <person name="Wiebenga A."/>
            <person name="Young D."/>
            <person name="Pisabarro A."/>
            <person name="Eastwood D.C."/>
            <person name="Martin F."/>
            <person name="Cullen D."/>
            <person name="Grigoriev I.V."/>
            <person name="Hibbett D.S."/>
        </authorList>
    </citation>
    <scope>NUCLEOTIDE SEQUENCE [LARGE SCALE GENOMIC DNA]</scope>
    <source>
        <strain evidence="1 2">MD-104</strain>
    </source>
</reference>
<organism evidence="1 2">
    <name type="scientific">Wolfiporia cocos (strain MD-104)</name>
    <name type="common">Brown rot fungus</name>
    <dbReference type="NCBI Taxonomy" id="742152"/>
    <lineage>
        <taxon>Eukaryota</taxon>
        <taxon>Fungi</taxon>
        <taxon>Dikarya</taxon>
        <taxon>Basidiomycota</taxon>
        <taxon>Agaricomycotina</taxon>
        <taxon>Agaricomycetes</taxon>
        <taxon>Polyporales</taxon>
        <taxon>Phaeolaceae</taxon>
        <taxon>Wolfiporia</taxon>
    </lineage>
</organism>
<keyword evidence="2" id="KW-1185">Reference proteome</keyword>
<proteinExistence type="predicted"/>
<protein>
    <submittedName>
        <fullName evidence="1">Uncharacterized protein</fullName>
    </submittedName>
</protein>
<dbReference type="Proteomes" id="UP000218811">
    <property type="component" value="Unassembled WGS sequence"/>
</dbReference>
<gene>
    <name evidence="1" type="ORF">WOLCODRAFT_28127</name>
</gene>
<accession>A0A2H3JIF3</accession>
<name>A0A2H3JIF3_WOLCO</name>
<evidence type="ECO:0000313" key="1">
    <source>
        <dbReference type="EMBL" id="PCH35787.1"/>
    </source>
</evidence>
<sequence>MLGSTDVAQALLKAMCTRIVYPNTLADDAILRPHASQLNLLPTDVVATYDLD</sequence>
<evidence type="ECO:0000313" key="2">
    <source>
        <dbReference type="Proteomes" id="UP000218811"/>
    </source>
</evidence>